<feature type="domain" description="Heparan-alpha-glucosaminide N-acetyltransferase catalytic" evidence="2">
    <location>
        <begin position="7"/>
        <end position="168"/>
    </location>
</feature>
<keyword evidence="1" id="KW-0472">Membrane</keyword>
<dbReference type="InterPro" id="IPR012429">
    <property type="entry name" value="HGSNAT_cat"/>
</dbReference>
<keyword evidence="4" id="KW-1185">Reference proteome</keyword>
<evidence type="ECO:0000313" key="4">
    <source>
        <dbReference type="Proteomes" id="UP001285263"/>
    </source>
</evidence>
<dbReference type="PANTHER" id="PTHR31061:SF24">
    <property type="entry name" value="LD22376P"/>
    <property type="match status" value="1"/>
</dbReference>
<dbReference type="EMBL" id="JAXCLA010000003">
    <property type="protein sequence ID" value="MDY0744875.1"/>
    <property type="molecule type" value="Genomic_DNA"/>
</dbReference>
<protein>
    <submittedName>
        <fullName evidence="3">DUF5009 domain-containing protein</fullName>
    </submittedName>
</protein>
<feature type="transmembrane region" description="Helical" evidence="1">
    <location>
        <begin position="234"/>
        <end position="253"/>
    </location>
</feature>
<feature type="transmembrane region" description="Helical" evidence="1">
    <location>
        <begin position="265"/>
        <end position="284"/>
    </location>
</feature>
<sequence length="381" mass="42253">MTKTTTRLLSLDAFRGFTVAAMLLVNNPGDWEHLYAPLDHAAWNGWTFTDWIFPFFVFISGISMTMSLGRRAALGDNKQALLMQTIRRGLTIVVIGLLLNLFPHFNFSTVRIPGVLQRLGLCTILTAPLVLYFSWRQQIGWIVGLLAVYAVAMLNASVPDAAGVLHTGSLAKGEDLGAFIDRSLLGGHLWVQAKTWDPEGLMSTLPAVASQLFGVLVGHWLAAKNRQPNEKATWLLVAGLALLWLGQIGDAWLMPINKNLWTPSYAVFMAGWGCIVFGVFYWLLDAMPLPLARERVARWMKPFVVFGMNALFIFALSGLIGRILILVKFDSGLTLKGMLFEPIHASSLAPVNASLVFAIGFVGVMYAIAWVMWKKRWFVKV</sequence>
<dbReference type="RefSeq" id="WP_320422785.1">
    <property type="nucleotide sequence ID" value="NZ_JAXCLA010000003.1"/>
</dbReference>
<keyword evidence="1" id="KW-1133">Transmembrane helix</keyword>
<feature type="transmembrane region" description="Helical" evidence="1">
    <location>
        <begin position="140"/>
        <end position="158"/>
    </location>
</feature>
<gene>
    <name evidence="3" type="ORF">SNE35_10175</name>
</gene>
<accession>A0ABU5DF27</accession>
<dbReference type="PANTHER" id="PTHR31061">
    <property type="entry name" value="LD22376P"/>
    <property type="match status" value="1"/>
</dbReference>
<feature type="transmembrane region" description="Helical" evidence="1">
    <location>
        <begin position="304"/>
        <end position="327"/>
    </location>
</feature>
<feature type="transmembrane region" description="Helical" evidence="1">
    <location>
        <begin position="90"/>
        <end position="109"/>
    </location>
</feature>
<evidence type="ECO:0000256" key="1">
    <source>
        <dbReference type="SAM" id="Phobius"/>
    </source>
</evidence>
<feature type="transmembrane region" description="Helical" evidence="1">
    <location>
        <begin position="115"/>
        <end position="133"/>
    </location>
</feature>
<feature type="transmembrane region" description="Helical" evidence="1">
    <location>
        <begin position="200"/>
        <end position="222"/>
    </location>
</feature>
<evidence type="ECO:0000313" key="3">
    <source>
        <dbReference type="EMBL" id="MDY0744875.1"/>
    </source>
</evidence>
<dbReference type="Proteomes" id="UP001285263">
    <property type="component" value="Unassembled WGS sequence"/>
</dbReference>
<dbReference type="Pfam" id="PF07786">
    <property type="entry name" value="HGSNAT_cat"/>
    <property type="match status" value="1"/>
</dbReference>
<name>A0ABU5DF27_9BURK</name>
<keyword evidence="1" id="KW-0812">Transmembrane</keyword>
<feature type="transmembrane region" description="Helical" evidence="1">
    <location>
        <begin position="51"/>
        <end position="69"/>
    </location>
</feature>
<organism evidence="3 4">
    <name type="scientific">Roseateles agri</name>
    <dbReference type="NCBI Taxonomy" id="3098619"/>
    <lineage>
        <taxon>Bacteria</taxon>
        <taxon>Pseudomonadati</taxon>
        <taxon>Pseudomonadota</taxon>
        <taxon>Betaproteobacteria</taxon>
        <taxon>Burkholderiales</taxon>
        <taxon>Sphaerotilaceae</taxon>
        <taxon>Roseateles</taxon>
    </lineage>
</organism>
<evidence type="ECO:0000259" key="2">
    <source>
        <dbReference type="Pfam" id="PF07786"/>
    </source>
</evidence>
<proteinExistence type="predicted"/>
<comment type="caution">
    <text evidence="3">The sequence shown here is derived from an EMBL/GenBank/DDBJ whole genome shotgun (WGS) entry which is preliminary data.</text>
</comment>
<reference evidence="3 4" key="1">
    <citation type="submission" date="2023-11" db="EMBL/GenBank/DDBJ databases">
        <title>Paucibacter sp. nov., isolated from fresh soil in Korea.</title>
        <authorList>
            <person name="Le N.T.T."/>
        </authorList>
    </citation>
    <scope>NUCLEOTIDE SEQUENCE [LARGE SCALE GENOMIC DNA]</scope>
    <source>
        <strain evidence="3 4">R3-3</strain>
    </source>
</reference>
<feature type="transmembrane region" description="Helical" evidence="1">
    <location>
        <begin position="347"/>
        <end position="373"/>
    </location>
</feature>